<reference evidence="5 6" key="1">
    <citation type="submission" date="2019-06" db="EMBL/GenBank/DDBJ databases">
        <title>New taxonomy in bacterial strain CC-CFT640, isolated from vineyard.</title>
        <authorList>
            <person name="Lin S.-Y."/>
            <person name="Tsai C.-F."/>
            <person name="Young C.-C."/>
        </authorList>
    </citation>
    <scope>NUCLEOTIDE SEQUENCE [LARGE SCALE GENOMIC DNA]</scope>
    <source>
        <strain evidence="5 6">CC-CFT640</strain>
    </source>
</reference>
<keyword evidence="2" id="KW-0732">Signal</keyword>
<sequence length="406" mass="42562">MGPSLSPLRGARVDGISRRRLAGLGAAALGAGLALPAIVRAQSQPAFRLPLLVPLTGFAALEGKSQRDGALLAVRDVGVRFVVDLIDTGTSPEGAATTWQRAFRDSSTRDGVRPPIAAIGPILGTQMLALLPLAAEAKVPVLAVSGTARLSEMGSPWFFRFFPSDSAVKVAHARYVADKTGARRPAVIYQTTAYGQSGREQLARTLTELGLKPVLEEGVATTVNDFAPMIARAQAAQADVLVLHLHSQSTALAIRQARTSAPSLPIVAGSAMAQPATAALLEPAELKGVCAETAAMPAAATDSADMQRFVADYRRDYGADPDAFAAAQYDAVRMLGLLVEDIVKAKGADAVTGETVRAALAQARWRGLATEYFSDGKGNMAHEALIVCYDGSGRVPVIKQKYVLPP</sequence>
<dbReference type="Proteomes" id="UP000321638">
    <property type="component" value="Unassembled WGS sequence"/>
</dbReference>
<dbReference type="SUPFAM" id="SSF53822">
    <property type="entry name" value="Periplasmic binding protein-like I"/>
    <property type="match status" value="1"/>
</dbReference>
<comment type="caution">
    <text evidence="5">The sequence shown here is derived from an EMBL/GenBank/DDBJ whole genome shotgun (WGS) entry which is preliminary data.</text>
</comment>
<dbReference type="InterPro" id="IPR028082">
    <property type="entry name" value="Peripla_BP_I"/>
</dbReference>
<dbReference type="InterPro" id="IPR051010">
    <property type="entry name" value="BCAA_transport"/>
</dbReference>
<evidence type="ECO:0000313" key="5">
    <source>
        <dbReference type="EMBL" id="TXL71246.1"/>
    </source>
</evidence>
<evidence type="ECO:0000256" key="1">
    <source>
        <dbReference type="ARBA" id="ARBA00010062"/>
    </source>
</evidence>
<evidence type="ECO:0000259" key="4">
    <source>
        <dbReference type="Pfam" id="PF13458"/>
    </source>
</evidence>
<dbReference type="PROSITE" id="PS51318">
    <property type="entry name" value="TAT"/>
    <property type="match status" value="1"/>
</dbReference>
<dbReference type="OrthoDB" id="9768099at2"/>
<evidence type="ECO:0000256" key="3">
    <source>
        <dbReference type="ARBA" id="ARBA00022970"/>
    </source>
</evidence>
<gene>
    <name evidence="5" type="ORF">FHP25_30970</name>
</gene>
<keyword evidence="6" id="KW-1185">Reference proteome</keyword>
<dbReference type="PANTHER" id="PTHR30483">
    <property type="entry name" value="LEUCINE-SPECIFIC-BINDING PROTEIN"/>
    <property type="match status" value="1"/>
</dbReference>
<dbReference type="InterPro" id="IPR006311">
    <property type="entry name" value="TAT_signal"/>
</dbReference>
<protein>
    <submittedName>
        <fullName evidence="5">Amino acid ABC transporter substrate-binding protein</fullName>
    </submittedName>
</protein>
<feature type="domain" description="Leucine-binding protein" evidence="4">
    <location>
        <begin position="48"/>
        <end position="387"/>
    </location>
</feature>
<keyword evidence="3" id="KW-0029">Amino-acid transport</keyword>
<dbReference type="RefSeq" id="WP_147850868.1">
    <property type="nucleotide sequence ID" value="NZ_VDUZ01000046.1"/>
</dbReference>
<dbReference type="EMBL" id="VDUZ01000046">
    <property type="protein sequence ID" value="TXL71246.1"/>
    <property type="molecule type" value="Genomic_DNA"/>
</dbReference>
<evidence type="ECO:0000313" key="6">
    <source>
        <dbReference type="Proteomes" id="UP000321638"/>
    </source>
</evidence>
<dbReference type="InterPro" id="IPR028081">
    <property type="entry name" value="Leu-bd"/>
</dbReference>
<evidence type="ECO:0000256" key="2">
    <source>
        <dbReference type="ARBA" id="ARBA00022729"/>
    </source>
</evidence>
<keyword evidence="3" id="KW-0813">Transport</keyword>
<accession>A0A5C8PD56</accession>
<dbReference type="GO" id="GO:0006865">
    <property type="term" value="P:amino acid transport"/>
    <property type="evidence" value="ECO:0007669"/>
    <property type="project" value="UniProtKB-KW"/>
</dbReference>
<comment type="similarity">
    <text evidence="1">Belongs to the leucine-binding protein family.</text>
</comment>
<dbReference type="PANTHER" id="PTHR30483:SF6">
    <property type="entry name" value="PERIPLASMIC BINDING PROTEIN OF ABC TRANSPORTER FOR NATURAL AMINO ACIDS"/>
    <property type="match status" value="1"/>
</dbReference>
<dbReference type="Pfam" id="PF13458">
    <property type="entry name" value="Peripla_BP_6"/>
    <property type="match status" value="1"/>
</dbReference>
<dbReference type="AlphaFoldDB" id="A0A5C8PD56"/>
<organism evidence="5 6">
    <name type="scientific">Vineibacter terrae</name>
    <dbReference type="NCBI Taxonomy" id="2586908"/>
    <lineage>
        <taxon>Bacteria</taxon>
        <taxon>Pseudomonadati</taxon>
        <taxon>Pseudomonadota</taxon>
        <taxon>Alphaproteobacteria</taxon>
        <taxon>Hyphomicrobiales</taxon>
        <taxon>Vineibacter</taxon>
    </lineage>
</organism>
<dbReference type="Gene3D" id="3.40.50.2300">
    <property type="match status" value="2"/>
</dbReference>
<name>A0A5C8PD56_9HYPH</name>
<proteinExistence type="inferred from homology"/>